<dbReference type="PANTHER" id="PTHR23517:SF3">
    <property type="entry name" value="INTEGRAL MEMBRANE TRANSPORT PROTEIN"/>
    <property type="match status" value="1"/>
</dbReference>
<dbReference type="GO" id="GO:0005886">
    <property type="term" value="C:plasma membrane"/>
    <property type="evidence" value="ECO:0007669"/>
    <property type="project" value="UniProtKB-SubCell"/>
</dbReference>
<accession>A0AAU9IES7</accession>
<evidence type="ECO:0000256" key="7">
    <source>
        <dbReference type="SAM" id="MobiDB-lite"/>
    </source>
</evidence>
<keyword evidence="6 8" id="KW-0472">Membrane</keyword>
<dbReference type="GO" id="GO:0022857">
    <property type="term" value="F:transmembrane transporter activity"/>
    <property type="evidence" value="ECO:0007669"/>
    <property type="project" value="InterPro"/>
</dbReference>
<feature type="compositionally biased region" description="Polar residues" evidence="7">
    <location>
        <begin position="23"/>
        <end position="46"/>
    </location>
</feature>
<evidence type="ECO:0008006" key="11">
    <source>
        <dbReference type="Google" id="ProtNLM"/>
    </source>
</evidence>
<evidence type="ECO:0000256" key="6">
    <source>
        <dbReference type="ARBA" id="ARBA00023136"/>
    </source>
</evidence>
<name>A0AAU9IES7_9CILI</name>
<keyword evidence="3" id="KW-1003">Cell membrane</keyword>
<feature type="transmembrane region" description="Helical" evidence="8">
    <location>
        <begin position="129"/>
        <end position="146"/>
    </location>
</feature>
<dbReference type="InterPro" id="IPR011701">
    <property type="entry name" value="MFS"/>
</dbReference>
<comment type="subcellular location">
    <subcellularLocation>
        <location evidence="1">Cell membrane</location>
        <topology evidence="1">Multi-pass membrane protein</topology>
    </subcellularLocation>
</comment>
<dbReference type="EMBL" id="CAJZBQ010000006">
    <property type="protein sequence ID" value="CAG9312375.1"/>
    <property type="molecule type" value="Genomic_DNA"/>
</dbReference>
<evidence type="ECO:0000256" key="3">
    <source>
        <dbReference type="ARBA" id="ARBA00022475"/>
    </source>
</evidence>
<evidence type="ECO:0000256" key="8">
    <source>
        <dbReference type="SAM" id="Phobius"/>
    </source>
</evidence>
<dbReference type="AlphaFoldDB" id="A0AAU9IES7"/>
<feature type="region of interest" description="Disordered" evidence="7">
    <location>
        <begin position="1"/>
        <end position="46"/>
    </location>
</feature>
<feature type="transmembrane region" description="Helical" evidence="8">
    <location>
        <begin position="433"/>
        <end position="451"/>
    </location>
</feature>
<evidence type="ECO:0000256" key="4">
    <source>
        <dbReference type="ARBA" id="ARBA00022692"/>
    </source>
</evidence>
<feature type="transmembrane region" description="Helical" evidence="8">
    <location>
        <begin position="101"/>
        <end position="122"/>
    </location>
</feature>
<comment type="caution">
    <text evidence="9">The sequence shown here is derived from an EMBL/GenBank/DDBJ whole genome shotgun (WGS) entry which is preliminary data.</text>
</comment>
<feature type="transmembrane region" description="Helical" evidence="8">
    <location>
        <begin position="335"/>
        <end position="356"/>
    </location>
</feature>
<evidence type="ECO:0000256" key="5">
    <source>
        <dbReference type="ARBA" id="ARBA00022989"/>
    </source>
</evidence>
<feature type="transmembrane region" description="Helical" evidence="8">
    <location>
        <begin position="309"/>
        <end position="328"/>
    </location>
</feature>
<evidence type="ECO:0000313" key="10">
    <source>
        <dbReference type="Proteomes" id="UP001162131"/>
    </source>
</evidence>
<sequence length="495" mass="55366">MESEQSSESKDKSRILAAKSDSEQYSPGISSKDSEPNSETNIDSSPTSSKLLWRIFWKESKYELFVIYTINILVSLNYYILITLIPIYFTKENATDSEVGIIFGAVGILIGIFAIILGPFINSIGCKRALIISTAFSLIGFTLLWFTRNIVINLLGVGLFLTIGLSMSWPVVELGSKIYTKPIVWNLSNSIIMIGNFFSGIIAGTSIDYIWSNYNEDIAYQLIYGTAVMSSFFALIASILIRTSAKSAEYNESEEILITKNMLKTRKFWRFVVLILLLIFMRSGCFGHLDATFPKYLLRRVGQKVHFGAYLALHSTTMLIGTIIFTPISYICSSYLLIAFGGLLGSFAPFFLVIGSNTWNCVLFVIIISLGESLWSPRLLDYTLKIASPGEEGTYLALCNCPFYFCMILTGSLSGTLLETFCPENNTSQCNDIWFVIGAFGIFIPIILLIFRFSLEQPESMPSQCTLENDNVNILQIQRSEESKTVSPEKIENSK</sequence>
<feature type="transmembrane region" description="Helical" evidence="8">
    <location>
        <begin position="219"/>
        <end position="241"/>
    </location>
</feature>
<feature type="transmembrane region" description="Helical" evidence="8">
    <location>
        <begin position="64"/>
        <end position="89"/>
    </location>
</feature>
<feature type="transmembrane region" description="Helical" evidence="8">
    <location>
        <begin position="362"/>
        <end position="381"/>
    </location>
</feature>
<keyword evidence="2" id="KW-0813">Transport</keyword>
<keyword evidence="10" id="KW-1185">Reference proteome</keyword>
<gene>
    <name evidence="9" type="ORF">BSTOLATCC_MIC6482</name>
</gene>
<evidence type="ECO:0000256" key="1">
    <source>
        <dbReference type="ARBA" id="ARBA00004651"/>
    </source>
</evidence>
<dbReference type="SUPFAM" id="SSF103473">
    <property type="entry name" value="MFS general substrate transporter"/>
    <property type="match status" value="1"/>
</dbReference>
<dbReference type="Pfam" id="PF07690">
    <property type="entry name" value="MFS_1"/>
    <property type="match status" value="1"/>
</dbReference>
<dbReference type="InterPro" id="IPR050171">
    <property type="entry name" value="MFS_Transporters"/>
</dbReference>
<reference evidence="9" key="1">
    <citation type="submission" date="2021-09" db="EMBL/GenBank/DDBJ databases">
        <authorList>
            <consortium name="AG Swart"/>
            <person name="Singh M."/>
            <person name="Singh A."/>
            <person name="Seah K."/>
            <person name="Emmerich C."/>
        </authorList>
    </citation>
    <scope>NUCLEOTIDE SEQUENCE</scope>
    <source>
        <strain evidence="9">ATCC30299</strain>
    </source>
</reference>
<dbReference type="InterPro" id="IPR036259">
    <property type="entry name" value="MFS_trans_sf"/>
</dbReference>
<evidence type="ECO:0000313" key="9">
    <source>
        <dbReference type="EMBL" id="CAG9312375.1"/>
    </source>
</evidence>
<dbReference type="PANTHER" id="PTHR23517">
    <property type="entry name" value="RESISTANCE PROTEIN MDTM, PUTATIVE-RELATED-RELATED"/>
    <property type="match status" value="1"/>
</dbReference>
<feature type="transmembrane region" description="Helical" evidence="8">
    <location>
        <begin position="152"/>
        <end position="172"/>
    </location>
</feature>
<feature type="transmembrane region" description="Helical" evidence="8">
    <location>
        <begin position="393"/>
        <end position="413"/>
    </location>
</feature>
<feature type="transmembrane region" description="Helical" evidence="8">
    <location>
        <begin position="268"/>
        <end position="289"/>
    </location>
</feature>
<feature type="transmembrane region" description="Helical" evidence="8">
    <location>
        <begin position="184"/>
        <end position="207"/>
    </location>
</feature>
<proteinExistence type="predicted"/>
<keyword evidence="5 8" id="KW-1133">Transmembrane helix</keyword>
<keyword evidence="4 8" id="KW-0812">Transmembrane</keyword>
<dbReference type="Gene3D" id="1.20.1250.20">
    <property type="entry name" value="MFS general substrate transporter like domains"/>
    <property type="match status" value="1"/>
</dbReference>
<evidence type="ECO:0000256" key="2">
    <source>
        <dbReference type="ARBA" id="ARBA00022448"/>
    </source>
</evidence>
<dbReference type="Proteomes" id="UP001162131">
    <property type="component" value="Unassembled WGS sequence"/>
</dbReference>
<protein>
    <recommendedName>
        <fullName evidence="11">Major facilitator superfamily protein</fullName>
    </recommendedName>
</protein>
<organism evidence="9 10">
    <name type="scientific">Blepharisma stoltei</name>
    <dbReference type="NCBI Taxonomy" id="1481888"/>
    <lineage>
        <taxon>Eukaryota</taxon>
        <taxon>Sar</taxon>
        <taxon>Alveolata</taxon>
        <taxon>Ciliophora</taxon>
        <taxon>Postciliodesmatophora</taxon>
        <taxon>Heterotrichea</taxon>
        <taxon>Heterotrichida</taxon>
        <taxon>Blepharismidae</taxon>
        <taxon>Blepharisma</taxon>
    </lineage>
</organism>